<dbReference type="EMBL" id="BMYD01000001">
    <property type="protein sequence ID" value="GHA70698.1"/>
    <property type="molecule type" value="Genomic_DNA"/>
</dbReference>
<name>A0A918W5H3_9GAMM</name>
<dbReference type="InterPro" id="IPR016181">
    <property type="entry name" value="Acyl_CoA_acyltransferase"/>
</dbReference>
<feature type="domain" description="N-acetyltransferase" evidence="1">
    <location>
        <begin position="17"/>
        <end position="152"/>
    </location>
</feature>
<protein>
    <submittedName>
        <fullName evidence="2">N-acetyltransferase</fullName>
    </submittedName>
</protein>
<dbReference type="Gene3D" id="3.40.630.30">
    <property type="match status" value="1"/>
</dbReference>
<sequence length="189" mass="20542">MSGLPPTALGPTLRTDRLVLRPPSAEDFESWAALMADADHVRYIGGVQPRAVAWRGLMTMIGCWAAHGFGMFSVVEASSGRWLGRIGPWSPEGWPGTEVGWTLAREATGKGYAHEAAVAAIDWAFETLGWTDVIHTIDPDNAPSLVLAQRLGSTRQRSGPVLPPPFDTLDVEVWGQTREQWRARRGAAA</sequence>
<evidence type="ECO:0000313" key="2">
    <source>
        <dbReference type="EMBL" id="GHA70698.1"/>
    </source>
</evidence>
<dbReference type="RefSeq" id="WP_189452745.1">
    <property type="nucleotide sequence ID" value="NZ_BMYD01000001.1"/>
</dbReference>
<keyword evidence="3" id="KW-1185">Reference proteome</keyword>
<dbReference type="InterPro" id="IPR000182">
    <property type="entry name" value="GNAT_dom"/>
</dbReference>
<comment type="caution">
    <text evidence="2">The sequence shown here is derived from an EMBL/GenBank/DDBJ whole genome shotgun (WGS) entry which is preliminary data.</text>
</comment>
<evidence type="ECO:0000259" key="1">
    <source>
        <dbReference type="Pfam" id="PF13302"/>
    </source>
</evidence>
<dbReference type="PANTHER" id="PTHR43792">
    <property type="entry name" value="GNAT FAMILY, PUTATIVE (AFU_ORTHOLOGUE AFUA_3G00765)-RELATED-RELATED"/>
    <property type="match status" value="1"/>
</dbReference>
<accession>A0A918W5H3</accession>
<dbReference type="SUPFAM" id="SSF55729">
    <property type="entry name" value="Acyl-CoA N-acyltransferases (Nat)"/>
    <property type="match status" value="1"/>
</dbReference>
<organism evidence="2 3">
    <name type="scientific">Cognatilysobacter bugurensis</name>
    <dbReference type="NCBI Taxonomy" id="543356"/>
    <lineage>
        <taxon>Bacteria</taxon>
        <taxon>Pseudomonadati</taxon>
        <taxon>Pseudomonadota</taxon>
        <taxon>Gammaproteobacteria</taxon>
        <taxon>Lysobacterales</taxon>
        <taxon>Lysobacteraceae</taxon>
        <taxon>Cognatilysobacter</taxon>
    </lineage>
</organism>
<dbReference type="InterPro" id="IPR051531">
    <property type="entry name" value="N-acetyltransferase"/>
</dbReference>
<reference evidence="2" key="1">
    <citation type="journal article" date="2014" name="Int. J. Syst. Evol. Microbiol.">
        <title>Complete genome sequence of Corynebacterium casei LMG S-19264T (=DSM 44701T), isolated from a smear-ripened cheese.</title>
        <authorList>
            <consortium name="US DOE Joint Genome Institute (JGI-PGF)"/>
            <person name="Walter F."/>
            <person name="Albersmeier A."/>
            <person name="Kalinowski J."/>
            <person name="Ruckert C."/>
        </authorList>
    </citation>
    <scope>NUCLEOTIDE SEQUENCE</scope>
    <source>
        <strain evidence="2">KCTC 23077</strain>
    </source>
</reference>
<reference evidence="2" key="2">
    <citation type="submission" date="2020-09" db="EMBL/GenBank/DDBJ databases">
        <authorList>
            <person name="Sun Q."/>
            <person name="Kim S."/>
        </authorList>
    </citation>
    <scope>NUCLEOTIDE SEQUENCE</scope>
    <source>
        <strain evidence="2">KCTC 23077</strain>
    </source>
</reference>
<evidence type="ECO:0000313" key="3">
    <source>
        <dbReference type="Proteomes" id="UP000646426"/>
    </source>
</evidence>
<dbReference type="Proteomes" id="UP000646426">
    <property type="component" value="Unassembled WGS sequence"/>
</dbReference>
<gene>
    <name evidence="2" type="ORF">GCM10007067_03640</name>
</gene>
<proteinExistence type="predicted"/>
<dbReference type="Pfam" id="PF13302">
    <property type="entry name" value="Acetyltransf_3"/>
    <property type="match status" value="1"/>
</dbReference>
<dbReference type="GO" id="GO:0016747">
    <property type="term" value="F:acyltransferase activity, transferring groups other than amino-acyl groups"/>
    <property type="evidence" value="ECO:0007669"/>
    <property type="project" value="InterPro"/>
</dbReference>
<dbReference type="AlphaFoldDB" id="A0A918W5H3"/>
<dbReference type="PANTHER" id="PTHR43792:SF1">
    <property type="entry name" value="N-ACETYLTRANSFERASE DOMAIN-CONTAINING PROTEIN"/>
    <property type="match status" value="1"/>
</dbReference>